<dbReference type="Gene3D" id="4.10.520.10">
    <property type="entry name" value="IHF-like DNA-binding proteins"/>
    <property type="match status" value="1"/>
</dbReference>
<dbReference type="GO" id="GO:0003677">
    <property type="term" value="F:DNA binding"/>
    <property type="evidence" value="ECO:0007669"/>
    <property type="project" value="UniProtKB-KW"/>
</dbReference>
<protein>
    <recommendedName>
        <fullName evidence="2">HU domain-containing protein</fullName>
    </recommendedName>
</protein>
<evidence type="ECO:0000259" key="2">
    <source>
        <dbReference type="Pfam" id="PF18291"/>
    </source>
</evidence>
<proteinExistence type="predicted"/>
<evidence type="ECO:0000313" key="3">
    <source>
        <dbReference type="EMBL" id="RHK50957.1"/>
    </source>
</evidence>
<evidence type="ECO:0000256" key="1">
    <source>
        <dbReference type="ARBA" id="ARBA00023125"/>
    </source>
</evidence>
<dbReference type="Proteomes" id="UP000286598">
    <property type="component" value="Unassembled WGS sequence"/>
</dbReference>
<dbReference type="EMBL" id="QRNO01000023">
    <property type="protein sequence ID" value="RHK50957.1"/>
    <property type="molecule type" value="Genomic_DNA"/>
</dbReference>
<reference evidence="3 4" key="1">
    <citation type="submission" date="2018-08" db="EMBL/GenBank/DDBJ databases">
        <title>A genome reference for cultivated species of the human gut microbiota.</title>
        <authorList>
            <person name="Zou Y."/>
            <person name="Xue W."/>
            <person name="Luo G."/>
        </authorList>
    </citation>
    <scope>NUCLEOTIDE SEQUENCE [LARGE SCALE GENOMIC DNA]</scope>
    <source>
        <strain evidence="3 4">AF42-9</strain>
    </source>
</reference>
<dbReference type="OrthoDB" id="1070719at2"/>
<keyword evidence="4" id="KW-1185">Reference proteome</keyword>
<comment type="caution">
    <text evidence="3">The sequence shown here is derived from an EMBL/GenBank/DDBJ whole genome shotgun (WGS) entry which is preliminary data.</text>
</comment>
<feature type="domain" description="HU" evidence="2">
    <location>
        <begin position="1"/>
        <end position="126"/>
    </location>
</feature>
<dbReference type="AlphaFoldDB" id="A0A415GMY8"/>
<dbReference type="SUPFAM" id="SSF47729">
    <property type="entry name" value="IHF-like DNA-binding proteins"/>
    <property type="match status" value="1"/>
</dbReference>
<dbReference type="Pfam" id="PF18291">
    <property type="entry name" value="HU-HIG"/>
    <property type="match status" value="1"/>
</dbReference>
<gene>
    <name evidence="3" type="ORF">DW060_05880</name>
</gene>
<name>A0A415GMY8_9BACT</name>
<dbReference type="InterPro" id="IPR041607">
    <property type="entry name" value="HU-HIG"/>
</dbReference>
<keyword evidence="1" id="KW-0238">DNA-binding</keyword>
<dbReference type="InterPro" id="IPR010992">
    <property type="entry name" value="IHF-like_DNA-bd_dom_sf"/>
</dbReference>
<organism evidence="3 4">
    <name type="scientific">Leyella stercorea</name>
    <dbReference type="NCBI Taxonomy" id="363265"/>
    <lineage>
        <taxon>Bacteria</taxon>
        <taxon>Pseudomonadati</taxon>
        <taxon>Bacteroidota</taxon>
        <taxon>Bacteroidia</taxon>
        <taxon>Bacteroidales</taxon>
        <taxon>Prevotellaceae</taxon>
        <taxon>Leyella</taxon>
    </lineage>
</organism>
<accession>A0A415GMY8</accession>
<sequence>MIINYEIHTINNSQGSGTARHFARIVEGSPMSAQQLEHLIQDNSTLKKGDIEATLSELREQMVRELSQGHRFYIPNVGYFSLSVKLDADGKAVEKVSGSDLCLHNINFRPEASLLQEVGSKVRFRRARLTSKSVVYEEKQLLSLLMDYLSANHFITCRTMQRQFRLRETAARKWLKRFVEQGVIRREGARNAPVYIFSASN</sequence>
<evidence type="ECO:0000313" key="4">
    <source>
        <dbReference type="Proteomes" id="UP000286598"/>
    </source>
</evidence>